<reference evidence="2" key="1">
    <citation type="submission" date="2012-11" db="EMBL/GenBank/DDBJ databases">
        <title>Dependencies among metagenomic species, viruses, plasmids and units of genetic variation.</title>
        <authorList>
            <person name="Nielsen H.B."/>
            <person name="Almeida M."/>
            <person name="Juncker A.S."/>
            <person name="Rasmussen S."/>
            <person name="Li J."/>
            <person name="Sunagawa S."/>
            <person name="Plichta D."/>
            <person name="Gautier L."/>
            <person name="Le Chatelier E."/>
            <person name="Peletier E."/>
            <person name="Bonde I."/>
            <person name="Nielsen T."/>
            <person name="Manichanh C."/>
            <person name="Arumugam M."/>
            <person name="Batto J."/>
            <person name="Santos M.B.Q.D."/>
            <person name="Blom N."/>
            <person name="Borruel N."/>
            <person name="Burgdorf K.S."/>
            <person name="Boumezbeur F."/>
            <person name="Casellas F."/>
            <person name="Dore J."/>
            <person name="Guarner F."/>
            <person name="Hansen T."/>
            <person name="Hildebrand F."/>
            <person name="Kaas R.S."/>
            <person name="Kennedy S."/>
            <person name="Kristiansen K."/>
            <person name="Kultima J.R."/>
            <person name="Leonard P."/>
            <person name="Levenez F."/>
            <person name="Lund O."/>
            <person name="Moumen B."/>
            <person name="Le Paslier D."/>
            <person name="Pons N."/>
            <person name="Pedersen O."/>
            <person name="Prifti E."/>
            <person name="Qin J."/>
            <person name="Raes J."/>
            <person name="Tap J."/>
            <person name="Tims S."/>
            <person name="Ussery D.W."/>
            <person name="Yamada T."/>
            <person name="MetaHit consortium"/>
            <person name="Renault P."/>
            <person name="Sicheritz-Ponten T."/>
            <person name="Bork P."/>
            <person name="Wang J."/>
            <person name="Brunak S."/>
            <person name="Ehrlich S.D."/>
        </authorList>
    </citation>
    <scope>NUCLEOTIDE SEQUENCE [LARGE SCALE GENOMIC DNA]</scope>
</reference>
<protein>
    <submittedName>
        <fullName evidence="2">Uncharacterized protein</fullName>
    </submittedName>
</protein>
<dbReference type="EMBL" id="CBGL010000072">
    <property type="protein sequence ID" value="CDD11117.1"/>
    <property type="molecule type" value="Genomic_DNA"/>
</dbReference>
<proteinExistence type="predicted"/>
<dbReference type="Proteomes" id="UP000014937">
    <property type="component" value="Unassembled WGS sequence"/>
</dbReference>
<feature type="transmembrane region" description="Helical" evidence="1">
    <location>
        <begin position="103"/>
        <end position="121"/>
    </location>
</feature>
<organism evidence="2 3">
    <name type="scientific">Phascolarctobacterium succinatutens CAG:287</name>
    <dbReference type="NCBI Taxonomy" id="1263101"/>
    <lineage>
        <taxon>Bacteria</taxon>
        <taxon>Bacillati</taxon>
        <taxon>Bacillota</taxon>
        <taxon>Negativicutes</taxon>
        <taxon>Acidaminococcales</taxon>
        <taxon>Acidaminococcaceae</taxon>
        <taxon>Phascolarctobacterium</taxon>
    </lineage>
</organism>
<evidence type="ECO:0000313" key="2">
    <source>
        <dbReference type="EMBL" id="CDD11117.1"/>
    </source>
</evidence>
<comment type="caution">
    <text evidence="2">The sequence shown here is derived from an EMBL/GenBank/DDBJ whole genome shotgun (WGS) entry which is preliminary data.</text>
</comment>
<feature type="transmembrane region" description="Helical" evidence="1">
    <location>
        <begin position="64"/>
        <end position="83"/>
    </location>
</feature>
<evidence type="ECO:0000313" key="3">
    <source>
        <dbReference type="Proteomes" id="UP000014937"/>
    </source>
</evidence>
<sequence length="124" mass="14954">MDFIIISLFFIITILSTIAESRKYKREDFTSVWKYVIYIVSNFLFASMMALFLYCSFVSENDFLLTYIFFIFNFSIILMSFYVEDLVRNKKREIYISVKTLRILRNVFTFIIIGILLFCIWRSS</sequence>
<dbReference type="AlphaFoldDB" id="R6XY07"/>
<dbReference type="HOGENOM" id="CLU_2001719_0_0_9"/>
<feature type="transmembrane region" description="Helical" evidence="1">
    <location>
        <begin position="35"/>
        <end position="57"/>
    </location>
</feature>
<accession>R6XY07</accession>
<gene>
    <name evidence="2" type="ORF">BN587_00329</name>
</gene>
<keyword evidence="1" id="KW-0472">Membrane</keyword>
<keyword evidence="1" id="KW-0812">Transmembrane</keyword>
<keyword evidence="1" id="KW-1133">Transmembrane helix</keyword>
<name>R6XY07_9FIRM</name>
<evidence type="ECO:0000256" key="1">
    <source>
        <dbReference type="SAM" id="Phobius"/>
    </source>
</evidence>